<evidence type="ECO:0000256" key="2">
    <source>
        <dbReference type="ARBA" id="ARBA00022750"/>
    </source>
</evidence>
<dbReference type="GO" id="GO:0003677">
    <property type="term" value="F:DNA binding"/>
    <property type="evidence" value="ECO:0007669"/>
    <property type="project" value="UniProtKB-KW"/>
</dbReference>
<dbReference type="EMBL" id="SZYD01000006">
    <property type="protein sequence ID" value="KAD5961404.1"/>
    <property type="molecule type" value="Genomic_DNA"/>
</dbReference>
<comment type="caution">
    <text evidence="7">The sequence shown here is derived from an EMBL/GenBank/DDBJ whole genome shotgun (WGS) entry which is preliminary data.</text>
</comment>
<dbReference type="AlphaFoldDB" id="A0A5N6P815"/>
<dbReference type="GO" id="GO:0004190">
    <property type="term" value="F:aspartic-type endopeptidase activity"/>
    <property type="evidence" value="ECO:0007669"/>
    <property type="project" value="UniProtKB-KW"/>
</dbReference>
<dbReference type="PANTHER" id="PTHR35046">
    <property type="entry name" value="ZINC KNUCKLE (CCHC-TYPE) FAMILY PROTEIN"/>
    <property type="match status" value="1"/>
</dbReference>
<dbReference type="CDD" id="cd09274">
    <property type="entry name" value="RNase_HI_RT_Ty3"/>
    <property type="match status" value="1"/>
</dbReference>
<dbReference type="OrthoDB" id="407598at2759"/>
<keyword evidence="4" id="KW-0863">Zinc-finger</keyword>
<feature type="compositionally biased region" description="Polar residues" evidence="5">
    <location>
        <begin position="290"/>
        <end position="302"/>
    </location>
</feature>
<organism evidence="7 8">
    <name type="scientific">Mikania micrantha</name>
    <name type="common">bitter vine</name>
    <dbReference type="NCBI Taxonomy" id="192012"/>
    <lineage>
        <taxon>Eukaryota</taxon>
        <taxon>Viridiplantae</taxon>
        <taxon>Streptophyta</taxon>
        <taxon>Embryophyta</taxon>
        <taxon>Tracheophyta</taxon>
        <taxon>Spermatophyta</taxon>
        <taxon>Magnoliopsida</taxon>
        <taxon>eudicotyledons</taxon>
        <taxon>Gunneridae</taxon>
        <taxon>Pentapetalae</taxon>
        <taxon>asterids</taxon>
        <taxon>campanulids</taxon>
        <taxon>Asterales</taxon>
        <taxon>Asteraceae</taxon>
        <taxon>Asteroideae</taxon>
        <taxon>Heliantheae alliance</taxon>
        <taxon>Eupatorieae</taxon>
        <taxon>Mikania</taxon>
    </lineage>
</organism>
<dbReference type="SUPFAM" id="SSF56672">
    <property type="entry name" value="DNA/RNA polymerases"/>
    <property type="match status" value="1"/>
</dbReference>
<dbReference type="Pfam" id="PF03732">
    <property type="entry name" value="Retrotrans_gag"/>
    <property type="match status" value="1"/>
</dbReference>
<feature type="compositionally biased region" description="Low complexity" evidence="5">
    <location>
        <begin position="279"/>
        <end position="289"/>
    </location>
</feature>
<proteinExistence type="predicted"/>
<dbReference type="InterPro" id="IPR043502">
    <property type="entry name" value="DNA/RNA_pol_sf"/>
</dbReference>
<dbReference type="InterPro" id="IPR041577">
    <property type="entry name" value="RT_RNaseH_2"/>
</dbReference>
<evidence type="ECO:0000256" key="4">
    <source>
        <dbReference type="PROSITE-ProRule" id="PRU00047"/>
    </source>
</evidence>
<keyword evidence="2" id="KW-0064">Aspartyl protease</keyword>
<gene>
    <name evidence="7" type="ORF">E3N88_12877</name>
</gene>
<dbReference type="Gene3D" id="3.10.10.10">
    <property type="entry name" value="HIV Type 1 Reverse Transcriptase, subunit A, domain 1"/>
    <property type="match status" value="1"/>
</dbReference>
<keyword evidence="4" id="KW-0479">Metal-binding</keyword>
<keyword evidence="2" id="KW-0378">Hydrolase</keyword>
<dbReference type="InterPro" id="IPR000477">
    <property type="entry name" value="RT_dom"/>
</dbReference>
<dbReference type="Gene3D" id="3.30.70.270">
    <property type="match status" value="1"/>
</dbReference>
<dbReference type="InterPro" id="IPR005162">
    <property type="entry name" value="Retrotrans_gag_dom"/>
</dbReference>
<keyword evidence="8" id="KW-1185">Reference proteome</keyword>
<evidence type="ECO:0000256" key="5">
    <source>
        <dbReference type="SAM" id="MobiDB-lite"/>
    </source>
</evidence>
<reference evidence="7 8" key="1">
    <citation type="submission" date="2019-05" db="EMBL/GenBank/DDBJ databases">
        <title>Mikania micrantha, genome provides insights into the molecular mechanism of rapid growth.</title>
        <authorList>
            <person name="Liu B."/>
        </authorList>
    </citation>
    <scope>NUCLEOTIDE SEQUENCE [LARGE SCALE GENOMIC DNA]</scope>
    <source>
        <strain evidence="7">NLD-2019</strain>
        <tissue evidence="7">Leaf</tissue>
    </source>
</reference>
<evidence type="ECO:0000313" key="8">
    <source>
        <dbReference type="Proteomes" id="UP000326396"/>
    </source>
</evidence>
<dbReference type="Gene3D" id="4.10.60.10">
    <property type="entry name" value="Zinc finger, CCHC-type"/>
    <property type="match status" value="1"/>
</dbReference>
<dbReference type="InterPro" id="IPR043128">
    <property type="entry name" value="Rev_trsase/Diguanyl_cyclase"/>
</dbReference>
<dbReference type="SMART" id="SM00343">
    <property type="entry name" value="ZnF_C2HC"/>
    <property type="match status" value="1"/>
</dbReference>
<accession>A0A5N6P815</accession>
<feature type="domain" description="CCHC-type" evidence="6">
    <location>
        <begin position="322"/>
        <end position="337"/>
    </location>
</feature>
<dbReference type="GO" id="GO:0008270">
    <property type="term" value="F:zinc ion binding"/>
    <property type="evidence" value="ECO:0007669"/>
    <property type="project" value="UniProtKB-KW"/>
</dbReference>
<dbReference type="PROSITE" id="PS50158">
    <property type="entry name" value="ZF_CCHC"/>
    <property type="match status" value="1"/>
</dbReference>
<dbReference type="Pfam" id="PF00078">
    <property type="entry name" value="RVT_1"/>
    <property type="match status" value="1"/>
</dbReference>
<name>A0A5N6P815_9ASTR</name>
<evidence type="ECO:0000256" key="1">
    <source>
        <dbReference type="ARBA" id="ARBA00022670"/>
    </source>
</evidence>
<dbReference type="Pfam" id="PF17919">
    <property type="entry name" value="RT_RNaseH_2"/>
    <property type="match status" value="1"/>
</dbReference>
<dbReference type="InterPro" id="IPR036875">
    <property type="entry name" value="Znf_CCHC_sf"/>
</dbReference>
<dbReference type="SUPFAM" id="SSF57756">
    <property type="entry name" value="Retrovirus zinc finger-like domains"/>
    <property type="match status" value="1"/>
</dbReference>
<dbReference type="GO" id="GO:0006508">
    <property type="term" value="P:proteolysis"/>
    <property type="evidence" value="ECO:0007669"/>
    <property type="project" value="UniProtKB-KW"/>
</dbReference>
<evidence type="ECO:0000256" key="3">
    <source>
        <dbReference type="ARBA" id="ARBA00023125"/>
    </source>
</evidence>
<evidence type="ECO:0000313" key="7">
    <source>
        <dbReference type="EMBL" id="KAD5961404.1"/>
    </source>
</evidence>
<evidence type="ECO:0000259" key="6">
    <source>
        <dbReference type="PROSITE" id="PS50158"/>
    </source>
</evidence>
<dbReference type="Proteomes" id="UP000326396">
    <property type="component" value="Linkage Group LG14"/>
</dbReference>
<sequence length="798" mass="92274">MEYSPRSLFRNFSKLNITIPSPQTLHKRNFQVRRNNVAAWMFAWEAEVDPPNEETETDSIIQEARRGPHPRFDHEEQRNPFAEQETRFDPLRALGVKVDILDFYAKAQPDEFIDCLHTVERVFDLRVIPDKYKVKLVAIKLRKYASIWWEHVKKKRAQEGRSKVTTWYKMREKFLSLNYRQDAFLEYHNLTQRSSTVEELVMEFDRLRMRCGAEEDEEQVVASFLGALQTDISDVVQLQPYWSLNDVCQLELKVEKQLKTKSKTPVTRSIPHIPEFSYGSSATSGSTSAPTGNRFNSTKIDSQAKAESSASNSWGASQAPWCFKCGGQGHYARKCPNSQFITLTEEPLPLYDTENDYVEEEQAEVIYPDKGEALIAQRILSDTPNRAENDTSWLRHNIFRTRCTAKGKVCTIIIDRGSCDNMVSTTMIEKLGVKTEPHPEPYQLTWLKKGNVKLTPLPASCHPTPLITEFHDVFPTETPSGLPLMRDIQQCMDFIPGAPSCQQDNGQIQVPIPRLEDLLDQLHGARVFSKIDLRSGYHQIRMRPGDEWKTAFKTWDKLFEWMVMPFGLSNAPNTFKRLMNHVFKPLIGRCVVVYFDDILIFSPNIPQHVQHLCQVFSILRDRSYMPMETNAASYPPKFCFWGTSFQAKESKWIERRLRPFSRGPYRQQSMRPEASMWTEAATKAFEELKQCVTNTPVLALPNFLKTFQVECDASGSGIGGVLSQEGQPIAFFNEKLSTAKQRYSTYDKEFYAIIRSLENWRHYLLPNEFVLFSDHQALRFIQGQHKLNPRHAKWVELL</sequence>
<feature type="region of interest" description="Disordered" evidence="5">
    <location>
        <begin position="277"/>
        <end position="302"/>
    </location>
</feature>
<dbReference type="CDD" id="cd01647">
    <property type="entry name" value="RT_LTR"/>
    <property type="match status" value="1"/>
</dbReference>
<dbReference type="InterPro" id="IPR001878">
    <property type="entry name" value="Znf_CCHC"/>
</dbReference>
<keyword evidence="3" id="KW-0238">DNA-binding</keyword>
<dbReference type="PANTHER" id="PTHR35046:SF23">
    <property type="entry name" value="NUCLEOTIDYLTRANSFERASE, RIBONUCLEASE H"/>
    <property type="match status" value="1"/>
</dbReference>
<keyword evidence="4" id="KW-0862">Zinc</keyword>
<protein>
    <recommendedName>
        <fullName evidence="6">CCHC-type domain-containing protein</fullName>
    </recommendedName>
</protein>
<keyword evidence="1" id="KW-0645">Protease</keyword>